<gene>
    <name evidence="6" type="primary">101892543</name>
    <name evidence="8" type="synonym">LOC101892543</name>
</gene>
<protein>
    <submittedName>
        <fullName evidence="8">Larval serum protein 2</fullName>
    </submittedName>
</protein>
<dbReference type="KEGG" id="mde:101892543"/>
<dbReference type="Gene3D" id="1.20.1370.10">
    <property type="entry name" value="Hemocyanin, N-terminal domain"/>
    <property type="match status" value="1"/>
</dbReference>
<feature type="signal peptide" evidence="2">
    <location>
        <begin position="1"/>
        <end position="20"/>
    </location>
</feature>
<dbReference type="PROSITE" id="PS00210">
    <property type="entry name" value="HEMOCYANIN_2"/>
    <property type="match status" value="1"/>
</dbReference>
<evidence type="ECO:0000313" key="6">
    <source>
        <dbReference type="EnsemblMetazoa" id="MDOA015202-PA"/>
    </source>
</evidence>
<dbReference type="InterPro" id="IPR005204">
    <property type="entry name" value="Hemocyanin_N"/>
</dbReference>
<dbReference type="PANTHER" id="PTHR11511">
    <property type="entry name" value="LARVAL STORAGE PROTEIN/PHENOLOXIDASE"/>
    <property type="match status" value="1"/>
</dbReference>
<organism evidence="6">
    <name type="scientific">Musca domestica</name>
    <name type="common">House fly</name>
    <dbReference type="NCBI Taxonomy" id="7370"/>
    <lineage>
        <taxon>Eukaryota</taxon>
        <taxon>Metazoa</taxon>
        <taxon>Ecdysozoa</taxon>
        <taxon>Arthropoda</taxon>
        <taxon>Hexapoda</taxon>
        <taxon>Insecta</taxon>
        <taxon>Pterygota</taxon>
        <taxon>Neoptera</taxon>
        <taxon>Endopterygota</taxon>
        <taxon>Diptera</taxon>
        <taxon>Brachycera</taxon>
        <taxon>Muscomorpha</taxon>
        <taxon>Muscoidea</taxon>
        <taxon>Muscidae</taxon>
        <taxon>Musca</taxon>
    </lineage>
</organism>
<dbReference type="InterPro" id="IPR000896">
    <property type="entry name" value="Hemocyanin/hexamerin_mid_dom"/>
</dbReference>
<dbReference type="Gene3D" id="1.10.1280.10">
    <property type="entry name" value="Di-copper center containing domain from catechol oxidase"/>
    <property type="match status" value="1"/>
</dbReference>
<name>A0A1I8NHI8_MUSDO</name>
<accession>A0A1I8NHI8</accession>
<dbReference type="eggNOG" id="ENOG502QR98">
    <property type="taxonomic scope" value="Eukaryota"/>
</dbReference>
<dbReference type="SUPFAM" id="SSF48050">
    <property type="entry name" value="Hemocyanin, N-terminal domain"/>
    <property type="match status" value="1"/>
</dbReference>
<dbReference type="Gene3D" id="2.60.40.1520">
    <property type="entry name" value="Hemocyanin, C-terminal domain"/>
    <property type="match status" value="1"/>
</dbReference>
<feature type="domain" description="Hemocyanin middle" evidence="3">
    <location>
        <begin position="161"/>
        <end position="419"/>
    </location>
</feature>
<dbReference type="RefSeq" id="XP_005176907.1">
    <property type="nucleotide sequence ID" value="XM_005176850.3"/>
</dbReference>
<feature type="domain" description="Hemocyanin C-terminal" evidence="5">
    <location>
        <begin position="428"/>
        <end position="693"/>
    </location>
</feature>
<dbReference type="Pfam" id="PF03723">
    <property type="entry name" value="Hemocyanin_C"/>
    <property type="match status" value="1"/>
</dbReference>
<dbReference type="GO" id="GO:0005615">
    <property type="term" value="C:extracellular space"/>
    <property type="evidence" value="ECO:0007669"/>
    <property type="project" value="UniProtKB-ARBA"/>
</dbReference>
<dbReference type="SUPFAM" id="SSF48056">
    <property type="entry name" value="Di-copper centre-containing domain"/>
    <property type="match status" value="1"/>
</dbReference>
<dbReference type="GO" id="GO:0045735">
    <property type="term" value="F:nutrient reservoir activity"/>
    <property type="evidence" value="ECO:0007669"/>
    <property type="project" value="UniProtKB-KW"/>
</dbReference>
<evidence type="ECO:0000259" key="3">
    <source>
        <dbReference type="Pfam" id="PF00372"/>
    </source>
</evidence>
<evidence type="ECO:0000313" key="8">
    <source>
        <dbReference type="RefSeq" id="XP_005176907.1"/>
    </source>
</evidence>
<feature type="domain" description="Hemocyanin N-terminal" evidence="4">
    <location>
        <begin position="32"/>
        <end position="154"/>
    </location>
</feature>
<dbReference type="GO" id="GO:0097009">
    <property type="term" value="P:energy homeostasis"/>
    <property type="evidence" value="ECO:0007669"/>
    <property type="project" value="UniProtKB-ARBA"/>
</dbReference>
<dbReference type="InterPro" id="IPR014756">
    <property type="entry name" value="Ig_E-set"/>
</dbReference>
<evidence type="ECO:0000313" key="7">
    <source>
        <dbReference type="Proteomes" id="UP001652621"/>
    </source>
</evidence>
<dbReference type="SUPFAM" id="SSF81296">
    <property type="entry name" value="E set domains"/>
    <property type="match status" value="1"/>
</dbReference>
<dbReference type="OrthoDB" id="6371642at2759"/>
<reference evidence="6" key="1">
    <citation type="submission" date="2020-05" db="UniProtKB">
        <authorList>
            <consortium name="EnsemblMetazoa"/>
        </authorList>
    </citation>
    <scope>IDENTIFICATION</scope>
    <source>
        <strain evidence="6">Aabys</strain>
    </source>
</reference>
<sequence>MKSIAAVVFLGVALVSFGSSRHLESKVADRDFLVKQTFFLDILQHIYQDDVFVKKYGDTYVDYKPWDHLSDFKHSEELASFFSLWQHHPVHDDEVFSPLDQRYVDYAHGLAKVFYYAKDWLAFTHAVYWARMHVNKQLFVYSLTIASLHRDDLYGISFPSIYEIFPWHFFGAETLEVAERYKLHGFHNVKKLDNVFNVVVKSNYSNVFGDVNYAHSLAYFTEDIGFNAFYYYYNIDYPYWMRGVPGKELVKDKRGELYLYLHQQLLARYYLERLSNDLGEIPPFNMYEEYEHGYFSNLRYYQGVGFPDRANNYNFYHRENYDIVRDIHFYTTRIAEYIDTTSDDYRTAVEKLGNMLQGNAASVDHKKYGSLDILYRDLVNEGRPYGRHGENLPAILMQYETSLRDPIFYSIYKDIISYYWRLAATFPEYKYDDFVFNEVSIKDVHVPESLFTYFDYFDADISNAVNVEGVTGDVSSDYLYQFGRNSVHNGQSFVIKARQLRLNHKPFEYTLDVISDKDQKAVVKIFIGPKYDENGRKLHLENNYMNFFELDHYVVDLVSGVNQLKRKSEDFGYWIEDHTTYVELYRKVLSASTSDYKFHLNQQEAHCGVPKRMMLPKGKKGGLAFQFFFMVFPYHAPEVEQYSTFDPIASCGIGSGSRYVDALPFGFPFNRPVVHDYHFDVPNFKFHDIKIYHKEDPVNVV</sequence>
<dbReference type="VEuPathDB" id="VectorBase:MDOA015202"/>
<dbReference type="InterPro" id="IPR008922">
    <property type="entry name" value="Di-copper_centre_dom_sf"/>
</dbReference>
<proteinExistence type="predicted"/>
<dbReference type="GeneID" id="101892543"/>
<keyword evidence="1" id="KW-0758">Storage protein</keyword>
<evidence type="ECO:0000259" key="5">
    <source>
        <dbReference type="Pfam" id="PF03723"/>
    </source>
</evidence>
<evidence type="ECO:0000259" key="4">
    <source>
        <dbReference type="Pfam" id="PF03722"/>
    </source>
</evidence>
<dbReference type="Pfam" id="PF00372">
    <property type="entry name" value="Hemocyanin_M"/>
    <property type="match status" value="1"/>
</dbReference>
<evidence type="ECO:0000256" key="1">
    <source>
        <dbReference type="ARBA" id="ARBA00022761"/>
    </source>
</evidence>
<dbReference type="InterPro" id="IPR036697">
    <property type="entry name" value="Hemocyanin_N_sf"/>
</dbReference>
<dbReference type="EnsemblMetazoa" id="MDOA015202-RA">
    <property type="protein sequence ID" value="MDOA015202-PA"/>
    <property type="gene ID" value="MDOA015202"/>
</dbReference>
<reference evidence="8" key="2">
    <citation type="submission" date="2025-04" db="UniProtKB">
        <authorList>
            <consortium name="RefSeq"/>
        </authorList>
    </citation>
    <scope>IDENTIFICATION</scope>
    <source>
        <strain evidence="8">Aabys</strain>
    </source>
</reference>
<dbReference type="PANTHER" id="PTHR11511:SF5">
    <property type="entry name" value="FAT-BODY PROTEIN 1-RELATED"/>
    <property type="match status" value="1"/>
</dbReference>
<evidence type="ECO:0000256" key="2">
    <source>
        <dbReference type="SAM" id="SignalP"/>
    </source>
</evidence>
<dbReference type="STRING" id="7370.A0A1I8NHI8"/>
<dbReference type="Pfam" id="PF03722">
    <property type="entry name" value="Hemocyanin_N"/>
    <property type="match status" value="1"/>
</dbReference>
<dbReference type="InterPro" id="IPR005203">
    <property type="entry name" value="Hemocyanin_C"/>
</dbReference>
<keyword evidence="2" id="KW-0732">Signal</keyword>
<dbReference type="AlphaFoldDB" id="A0A1I8NHI8"/>
<keyword evidence="7" id="KW-1185">Reference proteome</keyword>
<dbReference type="PRINTS" id="PR00187">
    <property type="entry name" value="HAEMOCYANIN"/>
</dbReference>
<dbReference type="VEuPathDB" id="VectorBase:MDOMA2_020366"/>
<feature type="chain" id="PRO_5044561779" evidence="2">
    <location>
        <begin position="21"/>
        <end position="701"/>
    </location>
</feature>
<dbReference type="Proteomes" id="UP001652621">
    <property type="component" value="Unplaced"/>
</dbReference>
<dbReference type="InterPro" id="IPR037020">
    <property type="entry name" value="Hemocyanin_C_sf"/>
</dbReference>
<dbReference type="InterPro" id="IPR013788">
    <property type="entry name" value="Hemocyanin/hexamerin"/>
</dbReference>